<dbReference type="PANTHER" id="PTHR46111">
    <property type="entry name" value="RIBOSOMAL RNA SMALL SUBUNIT METHYLTRANSFERASE I"/>
    <property type="match status" value="1"/>
</dbReference>
<dbReference type="InterPro" id="IPR018063">
    <property type="entry name" value="SAM_MeTrfase_RsmI_CS"/>
</dbReference>
<evidence type="ECO:0000256" key="3">
    <source>
        <dbReference type="ARBA" id="ARBA00022603"/>
    </source>
</evidence>
<evidence type="ECO:0000313" key="9">
    <source>
        <dbReference type="Proteomes" id="UP000186795"/>
    </source>
</evidence>
<sequence>MKRQKSFESEGGVLYVVGTPIGNLGDLSERAKQVLAEVDLIACEDTRHTRKLLSHLGISKAMISYHEHNRLARLSLLLGRLQEGKSIALVSDAGMPGISDPGEELIHEAVQAGMPVIPVPGPNAALSALVASGLPPQPFLFIGFLPRNSKERMAELDKWKETPATLVFYEAPHRIRPMLKDVMEVLGDRKVALARELTKKHEEWMRDSLSACLRLLEEEKPRGEWTVVVEGAPVDGNRAENGRDVTWWQALTVREHVDWHIRRGKTKKEAIQATAAERSLPKREVYNEYHRETDQ</sequence>
<keyword evidence="2 6" id="KW-0698">rRNA processing</keyword>
<comment type="subcellular location">
    <subcellularLocation>
        <location evidence="6">Cytoplasm</location>
    </subcellularLocation>
</comment>
<evidence type="ECO:0000256" key="5">
    <source>
        <dbReference type="ARBA" id="ARBA00022691"/>
    </source>
</evidence>
<evidence type="ECO:0000256" key="1">
    <source>
        <dbReference type="ARBA" id="ARBA00022490"/>
    </source>
</evidence>
<keyword evidence="4 6" id="KW-0808">Transferase</keyword>
<keyword evidence="3 6" id="KW-0489">Methyltransferase</keyword>
<evidence type="ECO:0000313" key="8">
    <source>
        <dbReference type="EMBL" id="SIS89029.1"/>
    </source>
</evidence>
<dbReference type="GO" id="GO:0070677">
    <property type="term" value="F:rRNA (cytosine-2'-O-)-methyltransferase activity"/>
    <property type="evidence" value="ECO:0007669"/>
    <property type="project" value="UniProtKB-UniRule"/>
</dbReference>
<dbReference type="RefSeq" id="WP_076525201.1">
    <property type="nucleotide sequence ID" value="NZ_CP048103.1"/>
</dbReference>
<dbReference type="Gene3D" id="3.40.1010.10">
    <property type="entry name" value="Cobalt-precorrin-4 Transmethylase, Domain 1"/>
    <property type="match status" value="1"/>
</dbReference>
<protein>
    <recommendedName>
        <fullName evidence="6">Ribosomal RNA small subunit methyltransferase I</fullName>
        <ecNumber evidence="6">2.1.1.198</ecNumber>
    </recommendedName>
    <alternativeName>
        <fullName evidence="6">16S rRNA 2'-O-ribose C1402 methyltransferase</fullName>
    </alternativeName>
    <alternativeName>
        <fullName evidence="6">rRNA (cytidine-2'-O-)-methyltransferase RsmI</fullName>
    </alternativeName>
</protein>
<dbReference type="PIRSF" id="PIRSF005917">
    <property type="entry name" value="MTase_YraL"/>
    <property type="match status" value="1"/>
</dbReference>
<dbReference type="HAMAP" id="MF_01877">
    <property type="entry name" value="16SrRNA_methyltr_I"/>
    <property type="match status" value="1"/>
</dbReference>
<keyword evidence="1 6" id="KW-0963">Cytoplasm</keyword>
<comment type="catalytic activity">
    <reaction evidence="6">
        <text>cytidine(1402) in 16S rRNA + S-adenosyl-L-methionine = 2'-O-methylcytidine(1402) in 16S rRNA + S-adenosyl-L-homocysteine + H(+)</text>
        <dbReference type="Rhea" id="RHEA:42924"/>
        <dbReference type="Rhea" id="RHEA-COMP:10285"/>
        <dbReference type="Rhea" id="RHEA-COMP:10286"/>
        <dbReference type="ChEBI" id="CHEBI:15378"/>
        <dbReference type="ChEBI" id="CHEBI:57856"/>
        <dbReference type="ChEBI" id="CHEBI:59789"/>
        <dbReference type="ChEBI" id="CHEBI:74495"/>
        <dbReference type="ChEBI" id="CHEBI:82748"/>
        <dbReference type="EC" id="2.1.1.198"/>
    </reaction>
</comment>
<dbReference type="InterPro" id="IPR014777">
    <property type="entry name" value="4pyrrole_Mease_sub1"/>
</dbReference>
<dbReference type="CDD" id="cd11648">
    <property type="entry name" value="RsmI"/>
    <property type="match status" value="1"/>
</dbReference>
<gene>
    <name evidence="6" type="primary">rsmI</name>
    <name evidence="8" type="ORF">SAMN05421790_10711</name>
</gene>
<dbReference type="InterPro" id="IPR008189">
    <property type="entry name" value="rRNA_ssu_MeTfrase_I"/>
</dbReference>
<dbReference type="EMBL" id="FTOD01000007">
    <property type="protein sequence ID" value="SIS89029.1"/>
    <property type="molecule type" value="Genomic_DNA"/>
</dbReference>
<evidence type="ECO:0000256" key="6">
    <source>
        <dbReference type="HAMAP-Rule" id="MF_01877"/>
    </source>
</evidence>
<dbReference type="Proteomes" id="UP000186795">
    <property type="component" value="Unassembled WGS sequence"/>
</dbReference>
<dbReference type="Gene3D" id="3.30.950.10">
    <property type="entry name" value="Methyltransferase, Cobalt-precorrin-4 Transmethylase, Domain 2"/>
    <property type="match status" value="1"/>
</dbReference>
<evidence type="ECO:0000259" key="7">
    <source>
        <dbReference type="Pfam" id="PF00590"/>
    </source>
</evidence>
<dbReference type="OrthoDB" id="9809084at2"/>
<dbReference type="FunFam" id="3.40.1010.10:FF:000007">
    <property type="entry name" value="Ribosomal RNA small subunit methyltransferase I"/>
    <property type="match status" value="1"/>
</dbReference>
<dbReference type="GO" id="GO:0005737">
    <property type="term" value="C:cytoplasm"/>
    <property type="evidence" value="ECO:0007669"/>
    <property type="project" value="UniProtKB-SubCell"/>
</dbReference>
<dbReference type="SUPFAM" id="SSF53790">
    <property type="entry name" value="Tetrapyrrole methylase"/>
    <property type="match status" value="1"/>
</dbReference>
<comment type="function">
    <text evidence="6">Catalyzes the 2'-O-methylation of the ribose of cytidine 1402 (C1402) in 16S rRNA.</text>
</comment>
<accession>A0A1N7MT57</accession>
<keyword evidence="9" id="KW-1185">Reference proteome</keyword>
<name>A0A1N7MT57_9BACL</name>
<dbReference type="InterPro" id="IPR035996">
    <property type="entry name" value="4pyrrol_Methylase_sf"/>
</dbReference>
<comment type="similarity">
    <text evidence="6">Belongs to the methyltransferase superfamily. RsmI family.</text>
</comment>
<dbReference type="Pfam" id="PF00590">
    <property type="entry name" value="TP_methylase"/>
    <property type="match status" value="1"/>
</dbReference>
<evidence type="ECO:0000256" key="2">
    <source>
        <dbReference type="ARBA" id="ARBA00022552"/>
    </source>
</evidence>
<dbReference type="AlphaFoldDB" id="A0A1N7MT57"/>
<dbReference type="NCBIfam" id="TIGR00096">
    <property type="entry name" value="16S rRNA (cytidine(1402)-2'-O)-methyltransferase"/>
    <property type="match status" value="1"/>
</dbReference>
<dbReference type="FunFam" id="3.30.950.10:FF:000002">
    <property type="entry name" value="Ribosomal RNA small subunit methyltransferase I"/>
    <property type="match status" value="1"/>
</dbReference>
<proteinExistence type="inferred from homology"/>
<dbReference type="PANTHER" id="PTHR46111:SF1">
    <property type="entry name" value="RIBOSOMAL RNA SMALL SUBUNIT METHYLTRANSFERASE I"/>
    <property type="match status" value="1"/>
</dbReference>
<dbReference type="EC" id="2.1.1.198" evidence="6"/>
<keyword evidence="5 6" id="KW-0949">S-adenosyl-L-methionine</keyword>
<reference evidence="9" key="1">
    <citation type="submission" date="2017-01" db="EMBL/GenBank/DDBJ databases">
        <authorList>
            <person name="Varghese N."/>
            <person name="Submissions S."/>
        </authorList>
    </citation>
    <scope>NUCLEOTIDE SEQUENCE [LARGE SCALE GENOMIC DNA]</scope>
    <source>
        <strain evidence="9">DSM 45196</strain>
    </source>
</reference>
<feature type="domain" description="Tetrapyrrole methylase" evidence="7">
    <location>
        <begin position="14"/>
        <end position="210"/>
    </location>
</feature>
<dbReference type="InterPro" id="IPR000878">
    <property type="entry name" value="4pyrrol_Mease"/>
</dbReference>
<dbReference type="PROSITE" id="PS01296">
    <property type="entry name" value="RSMI"/>
    <property type="match status" value="1"/>
</dbReference>
<evidence type="ECO:0000256" key="4">
    <source>
        <dbReference type="ARBA" id="ARBA00022679"/>
    </source>
</evidence>
<dbReference type="InterPro" id="IPR014776">
    <property type="entry name" value="4pyrrole_Mease_sub2"/>
</dbReference>
<organism evidence="8 9">
    <name type="scientific">Kroppenstedtia eburnea</name>
    <dbReference type="NCBI Taxonomy" id="714067"/>
    <lineage>
        <taxon>Bacteria</taxon>
        <taxon>Bacillati</taxon>
        <taxon>Bacillota</taxon>
        <taxon>Bacilli</taxon>
        <taxon>Bacillales</taxon>
        <taxon>Thermoactinomycetaceae</taxon>
        <taxon>Kroppenstedtia</taxon>
    </lineage>
</organism>